<evidence type="ECO:0008006" key="3">
    <source>
        <dbReference type="Google" id="ProtNLM"/>
    </source>
</evidence>
<proteinExistence type="predicted"/>
<dbReference type="PROSITE" id="PS51257">
    <property type="entry name" value="PROKAR_LIPOPROTEIN"/>
    <property type="match status" value="1"/>
</dbReference>
<evidence type="ECO:0000313" key="2">
    <source>
        <dbReference type="Proteomes" id="UP000315369"/>
    </source>
</evidence>
<dbReference type="OrthoDB" id="5379973at2"/>
<keyword evidence="2" id="KW-1185">Reference proteome</keyword>
<dbReference type="EMBL" id="VIFM01000099">
    <property type="protein sequence ID" value="TQF13473.1"/>
    <property type="molecule type" value="Genomic_DNA"/>
</dbReference>
<organism evidence="1 2">
    <name type="scientific">Myxococcus llanfairpwllgwyngyllgogerychwyrndrobwllllantysiliogogogochensis</name>
    <dbReference type="NCBI Taxonomy" id="2590453"/>
    <lineage>
        <taxon>Bacteria</taxon>
        <taxon>Pseudomonadati</taxon>
        <taxon>Myxococcota</taxon>
        <taxon>Myxococcia</taxon>
        <taxon>Myxococcales</taxon>
        <taxon>Cystobacterineae</taxon>
        <taxon>Myxococcaceae</taxon>
        <taxon>Myxococcus</taxon>
    </lineage>
</organism>
<reference evidence="1 2" key="1">
    <citation type="submission" date="2019-06" db="EMBL/GenBank/DDBJ databases">
        <authorList>
            <person name="Livingstone P."/>
            <person name="Whitworth D."/>
        </authorList>
    </citation>
    <scope>NUCLEOTIDE SEQUENCE [LARGE SCALE GENOMIC DNA]</scope>
    <source>
        <strain evidence="1 2">AM401</strain>
    </source>
</reference>
<protein>
    <recommendedName>
        <fullName evidence="3">Lipoprotein</fullName>
    </recommendedName>
</protein>
<comment type="caution">
    <text evidence="1">The sequence shown here is derived from an EMBL/GenBank/DDBJ whole genome shotgun (WGS) entry which is preliminary data.</text>
</comment>
<gene>
    <name evidence="1" type="ORF">FJV41_23750</name>
</gene>
<dbReference type="AlphaFoldDB" id="A0A540WWU9"/>
<name>A0A540WWU9_9BACT</name>
<sequence length="324" mass="34285">MLRKSLLCASLLLAGCDPDSKQDADSFREGLPSKQMVEVASPGPDGQGLTAASAENQTSEYYVLTVAAAASINGGTLGVLGLIEAIVKHPPSSIQGDVAVWGPHTEALSPITWKLTVTRTDDDTYGWVLAAKAKIEPDTNFKTVLAGSHTAAVDDDGERRSGYGSGQFLIDWEKNNSLPGNEGETGVATMEIRYARTAPNAVASVEADFQVDAGGGTLASANYRFKQAPGTGGELDYVVKQNIDVDPTRSKLEKLSIKSRWERTGLGRSDIKLSGGDLFGEATINECWDSNFRSAYHAVSYNPAIGYGTVSACGSFSTAVYSTL</sequence>
<dbReference type="Proteomes" id="UP000315369">
    <property type="component" value="Unassembled WGS sequence"/>
</dbReference>
<dbReference type="RefSeq" id="WP_141644817.1">
    <property type="nucleotide sequence ID" value="NZ_VIFM01000099.1"/>
</dbReference>
<evidence type="ECO:0000313" key="1">
    <source>
        <dbReference type="EMBL" id="TQF13473.1"/>
    </source>
</evidence>
<accession>A0A540WWU9</accession>